<dbReference type="InterPro" id="IPR036890">
    <property type="entry name" value="HATPase_C_sf"/>
</dbReference>
<dbReference type="PANTHER" id="PTHR43065:SF42">
    <property type="entry name" value="TWO-COMPONENT SENSOR PPRA"/>
    <property type="match status" value="1"/>
</dbReference>
<dbReference type="STRING" id="388413.ALPR1_02200"/>
<dbReference type="InterPro" id="IPR003661">
    <property type="entry name" value="HisK_dim/P_dom"/>
</dbReference>
<feature type="coiled-coil region" evidence="4">
    <location>
        <begin position="355"/>
        <end position="382"/>
    </location>
</feature>
<dbReference type="SMART" id="SM00388">
    <property type="entry name" value="HisKA"/>
    <property type="match status" value="1"/>
</dbReference>
<dbReference type="InterPro" id="IPR004358">
    <property type="entry name" value="Sig_transdc_His_kin-like_C"/>
</dbReference>
<evidence type="ECO:0000313" key="7">
    <source>
        <dbReference type="EMBL" id="EAZ82015.2"/>
    </source>
</evidence>
<evidence type="ECO:0000256" key="2">
    <source>
        <dbReference type="ARBA" id="ARBA00012438"/>
    </source>
</evidence>
<comment type="caution">
    <text evidence="7">The sequence shown here is derived from an EMBL/GenBank/DDBJ whole genome shotgun (WGS) entry which is preliminary data.</text>
</comment>
<dbReference type="InterPro" id="IPR003594">
    <property type="entry name" value="HATPase_dom"/>
</dbReference>
<dbReference type="SUPFAM" id="SSF55874">
    <property type="entry name" value="ATPase domain of HSP90 chaperone/DNA topoisomerase II/histidine kinase"/>
    <property type="match status" value="1"/>
</dbReference>
<feature type="domain" description="Histidine kinase" evidence="6">
    <location>
        <begin position="426"/>
        <end position="673"/>
    </location>
</feature>
<dbReference type="PROSITE" id="PS50109">
    <property type="entry name" value="HIS_KIN"/>
    <property type="match status" value="1"/>
</dbReference>
<evidence type="ECO:0000256" key="1">
    <source>
        <dbReference type="ARBA" id="ARBA00000085"/>
    </source>
</evidence>
<comment type="catalytic activity">
    <reaction evidence="1">
        <text>ATP + protein L-histidine = ADP + protein N-phospho-L-histidine.</text>
        <dbReference type="EC" id="2.7.13.3"/>
    </reaction>
</comment>
<keyword evidence="7" id="KW-0418">Kinase</keyword>
<evidence type="ECO:0000313" key="8">
    <source>
        <dbReference type="Proteomes" id="UP000003919"/>
    </source>
</evidence>
<keyword evidence="8" id="KW-1185">Reference proteome</keyword>
<dbReference type="Gene3D" id="3.30.565.10">
    <property type="entry name" value="Histidine kinase-like ATPase, C-terminal domain"/>
    <property type="match status" value="1"/>
</dbReference>
<sequence length="673" mass="76282">MFKQGNNPAWADPDFDDSNWKDFNPTQLSPELEDASGRNEGWFRIKFQLDESFENIPLAISRELWAATDVYLDGKLIHSFGETELPYKAYNPILKYPIPVDLEVGHEYLLAIHFVDYESTFTQREIRLKPENLQTFINLTGPEYSAWVTRAYKQTHIYVTLSIGVSFLLFFLYWFLVYLNPDQTIFRIVAWYTTAVLIGSVVFFGNTFFEISYSLEKVRFLVFITFQAVMTLFGLFILEWVLTQKISKYSWGLLALLLILNIPAHIFSVSQPFAIAFVAMLWHFGRTLFAHRKEITGAKWAIVGAVVVPTVAIIVQIILHKYSLDLYNEYDKLLLSLHILSPPLFYLAYISVRFKETLEAVREESEKSLRITEEKREILANQNILLEAKVNERTKDLNLSLENLKSTQAQLIQSEKMASLGELTAGIAHEIQNPLNFVNNFSEVSSEMIEELDEEIEKGDKVEAKAISADIKQNLEKISLHGKRADAIVKGMLEHSKRGSGEKEPTNLNALTEEFLSMSYQSFLAKEPEFTCELKTKLDPDIPKISVIPQDIGKVLLNLFNNAFYALNEKAKSSADNDSYKGYQPEVTVKTTVARSTSGDLGIEISVKDNGNGIPEHIREKIFQPFFTTKPTGSGTGLGLSLSYDIVKAHGGELLAESEEGKGTKLIIQLPNL</sequence>
<keyword evidence="5" id="KW-1133">Transmembrane helix</keyword>
<proteinExistence type="predicted"/>
<feature type="transmembrane region" description="Helical" evidence="5">
    <location>
        <begin position="157"/>
        <end position="177"/>
    </location>
</feature>
<protein>
    <recommendedName>
        <fullName evidence="2">histidine kinase</fullName>
        <ecNumber evidence="2">2.7.13.3</ecNumber>
    </recommendedName>
</protein>
<keyword evidence="5" id="KW-0812">Transmembrane</keyword>
<gene>
    <name evidence="7" type="ORF">ALPR1_02200</name>
</gene>
<dbReference type="SMART" id="SM00387">
    <property type="entry name" value="HATPase_c"/>
    <property type="match status" value="1"/>
</dbReference>
<dbReference type="PANTHER" id="PTHR43065">
    <property type="entry name" value="SENSOR HISTIDINE KINASE"/>
    <property type="match status" value="1"/>
</dbReference>
<evidence type="ECO:0000259" key="6">
    <source>
        <dbReference type="PROSITE" id="PS50109"/>
    </source>
</evidence>
<keyword evidence="3" id="KW-0597">Phosphoprotein</keyword>
<feature type="transmembrane region" description="Helical" evidence="5">
    <location>
        <begin position="273"/>
        <end position="289"/>
    </location>
</feature>
<dbReference type="HOGENOM" id="CLU_022317_0_0_10"/>
<feature type="transmembrane region" description="Helical" evidence="5">
    <location>
        <begin position="301"/>
        <end position="322"/>
    </location>
</feature>
<dbReference type="eggNOG" id="COG4191">
    <property type="taxonomic scope" value="Bacteria"/>
</dbReference>
<dbReference type="PRINTS" id="PR00344">
    <property type="entry name" value="BCTRLSENSOR"/>
</dbReference>
<reference evidence="7 8" key="1">
    <citation type="journal article" date="2011" name="J. Bacteriol.">
        <title>Complete genome sequence of Algoriphagus sp. PR1, bacterial prey of a colony-forming choanoflagellate.</title>
        <authorList>
            <person name="Alegado R.A."/>
            <person name="Ferriera S."/>
            <person name="Nusbaum C."/>
            <person name="Young S.K."/>
            <person name="Zeng Q."/>
            <person name="Imamovic A."/>
            <person name="Fairclough S.R."/>
            <person name="King N."/>
        </authorList>
    </citation>
    <scope>NUCLEOTIDE SEQUENCE [LARGE SCALE GENOMIC DNA]</scope>
    <source>
        <strain evidence="7 8">PR1</strain>
    </source>
</reference>
<dbReference type="Proteomes" id="UP000003919">
    <property type="component" value="Unassembled WGS sequence"/>
</dbReference>
<dbReference type="AlphaFoldDB" id="A3HV43"/>
<feature type="transmembrane region" description="Helical" evidence="5">
    <location>
        <begin position="334"/>
        <end position="352"/>
    </location>
</feature>
<evidence type="ECO:0000256" key="4">
    <source>
        <dbReference type="SAM" id="Coils"/>
    </source>
</evidence>
<dbReference type="SUPFAM" id="SSF47384">
    <property type="entry name" value="Homodimeric domain of signal transducing histidine kinase"/>
    <property type="match status" value="1"/>
</dbReference>
<keyword evidence="7" id="KW-0808">Transferase</keyword>
<dbReference type="GO" id="GO:0000155">
    <property type="term" value="F:phosphorelay sensor kinase activity"/>
    <property type="evidence" value="ECO:0007669"/>
    <property type="project" value="InterPro"/>
</dbReference>
<keyword evidence="5" id="KW-0472">Membrane</keyword>
<feature type="transmembrane region" description="Helical" evidence="5">
    <location>
        <begin position="221"/>
        <end position="242"/>
    </location>
</feature>
<name>A3HV43_9BACT</name>
<dbReference type="InterPro" id="IPR005467">
    <property type="entry name" value="His_kinase_dom"/>
</dbReference>
<dbReference type="InterPro" id="IPR036097">
    <property type="entry name" value="HisK_dim/P_sf"/>
</dbReference>
<evidence type="ECO:0000256" key="3">
    <source>
        <dbReference type="ARBA" id="ARBA00022553"/>
    </source>
</evidence>
<dbReference type="Gene3D" id="1.10.287.130">
    <property type="match status" value="1"/>
</dbReference>
<dbReference type="EMBL" id="AAXU02000001">
    <property type="protein sequence ID" value="EAZ82015.2"/>
    <property type="molecule type" value="Genomic_DNA"/>
</dbReference>
<dbReference type="CDD" id="cd00082">
    <property type="entry name" value="HisKA"/>
    <property type="match status" value="1"/>
</dbReference>
<dbReference type="Pfam" id="PF02518">
    <property type="entry name" value="HATPase_c"/>
    <property type="match status" value="1"/>
</dbReference>
<feature type="transmembrane region" description="Helical" evidence="5">
    <location>
        <begin position="189"/>
        <end position="209"/>
    </location>
</feature>
<dbReference type="Gene3D" id="2.60.120.260">
    <property type="entry name" value="Galactose-binding domain-like"/>
    <property type="match status" value="1"/>
</dbReference>
<evidence type="ECO:0000256" key="5">
    <source>
        <dbReference type="SAM" id="Phobius"/>
    </source>
</evidence>
<dbReference type="EC" id="2.7.13.3" evidence="2"/>
<organism evidence="7 8">
    <name type="scientific">Algoriphagus machipongonensis</name>
    <dbReference type="NCBI Taxonomy" id="388413"/>
    <lineage>
        <taxon>Bacteria</taxon>
        <taxon>Pseudomonadati</taxon>
        <taxon>Bacteroidota</taxon>
        <taxon>Cytophagia</taxon>
        <taxon>Cytophagales</taxon>
        <taxon>Cyclobacteriaceae</taxon>
        <taxon>Algoriphagus</taxon>
    </lineage>
</organism>
<accession>A3HV43</accession>
<keyword evidence="4" id="KW-0175">Coiled coil</keyword>